<dbReference type="AlphaFoldDB" id="A0AA35X055"/>
<dbReference type="PANTHER" id="PTHR22603:SF66">
    <property type="entry name" value="ETHANOLAMINE KINASE"/>
    <property type="match status" value="1"/>
</dbReference>
<dbReference type="CDD" id="cd05157">
    <property type="entry name" value="ETNK_euk"/>
    <property type="match status" value="1"/>
</dbReference>
<organism evidence="6 7">
    <name type="scientific">Geodia barretti</name>
    <name type="common">Barrett's horny sponge</name>
    <dbReference type="NCBI Taxonomy" id="519541"/>
    <lineage>
        <taxon>Eukaryota</taxon>
        <taxon>Metazoa</taxon>
        <taxon>Porifera</taxon>
        <taxon>Demospongiae</taxon>
        <taxon>Heteroscleromorpha</taxon>
        <taxon>Tetractinellida</taxon>
        <taxon>Astrophorina</taxon>
        <taxon>Geodiidae</taxon>
        <taxon>Geodia</taxon>
    </lineage>
</organism>
<dbReference type="SUPFAM" id="SSF56112">
    <property type="entry name" value="Protein kinase-like (PK-like)"/>
    <property type="match status" value="1"/>
</dbReference>
<evidence type="ECO:0000256" key="4">
    <source>
        <dbReference type="ARBA" id="ARBA00038211"/>
    </source>
</evidence>
<gene>
    <name evidence="6" type="ORF">GBAR_LOCUS19679</name>
</gene>
<dbReference type="Proteomes" id="UP001174909">
    <property type="component" value="Unassembled WGS sequence"/>
</dbReference>
<evidence type="ECO:0000313" key="6">
    <source>
        <dbReference type="EMBL" id="CAI8035051.1"/>
    </source>
</evidence>
<evidence type="ECO:0000313" key="7">
    <source>
        <dbReference type="Proteomes" id="UP001174909"/>
    </source>
</evidence>
<evidence type="ECO:0000256" key="5">
    <source>
        <dbReference type="ARBA" id="ARBA00038874"/>
    </source>
</evidence>
<keyword evidence="1" id="KW-0443">Lipid metabolism</keyword>
<dbReference type="PANTHER" id="PTHR22603">
    <property type="entry name" value="CHOLINE/ETHANOALAMINE KINASE"/>
    <property type="match status" value="1"/>
</dbReference>
<dbReference type="Gene3D" id="3.90.1200.10">
    <property type="match status" value="1"/>
</dbReference>
<keyword evidence="2" id="KW-1208">Phospholipid metabolism</keyword>
<dbReference type="EMBL" id="CASHTH010002768">
    <property type="protein sequence ID" value="CAI8035051.1"/>
    <property type="molecule type" value="Genomic_DNA"/>
</dbReference>
<dbReference type="InterPro" id="IPR011009">
    <property type="entry name" value="Kinase-like_dom_sf"/>
</dbReference>
<proteinExistence type="inferred from homology"/>
<keyword evidence="1" id="KW-0444">Lipid biosynthesis</keyword>
<dbReference type="Pfam" id="PF01633">
    <property type="entry name" value="Choline_kinase"/>
    <property type="match status" value="1"/>
</dbReference>
<dbReference type="Gene3D" id="3.30.200.20">
    <property type="entry name" value="Phosphorylase Kinase, domain 1"/>
    <property type="match status" value="1"/>
</dbReference>
<evidence type="ECO:0000256" key="3">
    <source>
        <dbReference type="ARBA" id="ARBA00037883"/>
    </source>
</evidence>
<protein>
    <recommendedName>
        <fullName evidence="5">ethanolamine kinase</fullName>
        <ecNumber evidence="5">2.7.1.82</ecNumber>
    </recommendedName>
</protein>
<comment type="similarity">
    <text evidence="4">Belongs to the choline/ethanolamine kinase family.</text>
</comment>
<keyword evidence="1" id="KW-0594">Phospholipid biosynthesis</keyword>
<dbReference type="GO" id="GO:0006646">
    <property type="term" value="P:phosphatidylethanolamine biosynthetic process"/>
    <property type="evidence" value="ECO:0007669"/>
    <property type="project" value="TreeGrafter"/>
</dbReference>
<comment type="pathway">
    <text evidence="3">Phospholipid metabolism; phosphatidylethanolamine biosynthesis; phosphatidylethanolamine from ethanolamine: step 1/3.</text>
</comment>
<name>A0AA35X055_GEOBA</name>
<comment type="caution">
    <text evidence="6">The sequence shown here is derived from an EMBL/GenBank/DDBJ whole genome shotgun (WGS) entry which is preliminary data.</text>
</comment>
<dbReference type="GO" id="GO:0005737">
    <property type="term" value="C:cytoplasm"/>
    <property type="evidence" value="ECO:0007669"/>
    <property type="project" value="TreeGrafter"/>
</dbReference>
<reference evidence="6" key="1">
    <citation type="submission" date="2023-03" db="EMBL/GenBank/DDBJ databases">
        <authorList>
            <person name="Steffen K."/>
            <person name="Cardenas P."/>
        </authorList>
    </citation>
    <scope>NUCLEOTIDE SEQUENCE</scope>
</reference>
<keyword evidence="6" id="KW-0418">Kinase</keyword>
<keyword evidence="6" id="KW-0808">Transferase</keyword>
<keyword evidence="7" id="KW-1185">Reference proteome</keyword>
<dbReference type="GO" id="GO:0004305">
    <property type="term" value="F:ethanolamine kinase activity"/>
    <property type="evidence" value="ECO:0007669"/>
    <property type="project" value="UniProtKB-EC"/>
</dbReference>
<dbReference type="EC" id="2.7.1.82" evidence="5"/>
<evidence type="ECO:0000256" key="1">
    <source>
        <dbReference type="ARBA" id="ARBA00023209"/>
    </source>
</evidence>
<sequence length="377" mass="43304">MEEEMSALEKRSESGLSWNYLPLTLERDSLSQTFTTQILPLVRPAWRDCHVQTKVFTDGITNVLLGFYVSREGSRDQEKEDIVLLRMNGEGTEVFLDRRAEILVMLSLHNANLVPPLYLELANGLCYGYIPGRPFTMDDMQDDVMMQRTARAVARLHAVPVPDTLRSPQPYVWNKIRQFLNTVTGSFTDLHKTQKFQEIFGSLAVVSEEVDALQMELRQSESSLVFCHNDLLCGNLIFDSSTGNVSMVDYEYGGPNLAAYDIGNHFCEFAGLSEPVDYERYPSEAVQYKWIRYYLQECAIIRGQGTDSVTDDSIRSLYLEVNQYALAAHLFWAVWSLLQAELSTIDFDYIEYAGVRFAEYKRRKDLFLNLHLNFNLH</sequence>
<evidence type="ECO:0000256" key="2">
    <source>
        <dbReference type="ARBA" id="ARBA00023264"/>
    </source>
</evidence>
<accession>A0AA35X055</accession>